<reference evidence="14 15" key="1">
    <citation type="submission" date="2019-12" db="EMBL/GenBank/DDBJ databases">
        <title>Litoreibacter badius sp. nov., a novel bacteriochlorophyll a-containing bacterium in the genus Litoreibacter.</title>
        <authorList>
            <person name="Kanamuro M."/>
            <person name="Takabe Y."/>
            <person name="Mori K."/>
            <person name="Takaichi S."/>
            <person name="Hanada S."/>
        </authorList>
    </citation>
    <scope>NUCLEOTIDE SEQUENCE [LARGE SCALE GENOMIC DNA]</scope>
    <source>
        <strain evidence="14 15">K6</strain>
    </source>
</reference>
<dbReference type="InterPro" id="IPR013556">
    <property type="entry name" value="Flag_M-ring_C"/>
</dbReference>
<dbReference type="PRINTS" id="PR01009">
    <property type="entry name" value="FLGMRINGFLIF"/>
</dbReference>
<evidence type="ECO:0000256" key="1">
    <source>
        <dbReference type="ARBA" id="ARBA00004117"/>
    </source>
</evidence>
<keyword evidence="8 9" id="KW-0975">Bacterial flagellum</keyword>
<dbReference type="AlphaFoldDB" id="A0A6N6JEL5"/>
<sequence length="539" mass="56816">MQKVAHVWNGLDLSRQIIAGLSAIIVILGVFSLIKMAAQPNMRLLYSGLSPSAAGEVVAALDSQAVAYDVRGDAIFVDGSMRDQLRLTLASEGLPANSVEGYELLDNLSGFGTTSQMFDAAYLRAKEGELARTILANPQITAARVHIAQADQSPFRRSSGSTASVSVRGTGRDISTSTANGIRFLIASAVSGLDPENVSVINADRGVVITDGDTETPSTLAAGRAEQLKQNVERLISARVGAGRAVVEVNVDTLTEDETLRERIINPDDRVAISSDTTESSSRSNNQEGGDVTVASNLPDGAGGGSDQSSSEQNDTREIVNYEVSETTRETRRIAGGIKRVTVAVLVDGNAVEQEDGAQVFEPRSAEELKVLEDLVKSVVGFDAERGDEVTIRSMQLEDPPVLVTEEGPGWVSSQPLDVMSIARLGTTALVVLALGIFVLRPILSSAKQLQAPAEPNLIGGSGGALPTPALTGEVTNASGTGSQAPADLPGLPDLPELGSPSSFEDDPVERLKALIDEKQDETVEVLKNWIETPQEPAE</sequence>
<feature type="compositionally biased region" description="Polar residues" evidence="10">
    <location>
        <begin position="474"/>
        <end position="484"/>
    </location>
</feature>
<evidence type="ECO:0000259" key="12">
    <source>
        <dbReference type="Pfam" id="PF01514"/>
    </source>
</evidence>
<evidence type="ECO:0000256" key="9">
    <source>
        <dbReference type="PIRNR" id="PIRNR004862"/>
    </source>
</evidence>
<dbReference type="Pfam" id="PF08345">
    <property type="entry name" value="YscJ_FliF_C"/>
    <property type="match status" value="1"/>
</dbReference>
<dbReference type="InterPro" id="IPR006182">
    <property type="entry name" value="FliF_N_dom"/>
</dbReference>
<keyword evidence="5 11" id="KW-0812">Transmembrane</keyword>
<organism evidence="14 15">
    <name type="scientific">Litoreibacter roseus</name>
    <dbReference type="NCBI Taxonomy" id="2601869"/>
    <lineage>
        <taxon>Bacteria</taxon>
        <taxon>Pseudomonadati</taxon>
        <taxon>Pseudomonadota</taxon>
        <taxon>Alphaproteobacteria</taxon>
        <taxon>Rhodobacterales</taxon>
        <taxon>Roseobacteraceae</taxon>
        <taxon>Litoreibacter</taxon>
    </lineage>
</organism>
<keyword evidence="14" id="KW-0282">Flagellum</keyword>
<evidence type="ECO:0000256" key="3">
    <source>
        <dbReference type="ARBA" id="ARBA00007971"/>
    </source>
</evidence>
<gene>
    <name evidence="14" type="primary">fliF</name>
    <name evidence="14" type="ORF">KIN_14710</name>
</gene>
<dbReference type="GO" id="GO:0005886">
    <property type="term" value="C:plasma membrane"/>
    <property type="evidence" value="ECO:0007669"/>
    <property type="project" value="UniProtKB-SubCell"/>
</dbReference>
<keyword evidence="14" id="KW-0969">Cilium</keyword>
<evidence type="ECO:0000256" key="10">
    <source>
        <dbReference type="SAM" id="MobiDB-lite"/>
    </source>
</evidence>
<dbReference type="OrthoDB" id="9807026at2"/>
<evidence type="ECO:0000313" key="14">
    <source>
        <dbReference type="EMBL" id="GFE64397.1"/>
    </source>
</evidence>
<keyword evidence="14" id="KW-0966">Cell projection</keyword>
<evidence type="ECO:0000259" key="13">
    <source>
        <dbReference type="Pfam" id="PF08345"/>
    </source>
</evidence>
<dbReference type="EMBL" id="BLJE01000002">
    <property type="protein sequence ID" value="GFE64397.1"/>
    <property type="molecule type" value="Genomic_DNA"/>
</dbReference>
<keyword evidence="15" id="KW-1185">Reference proteome</keyword>
<feature type="compositionally biased region" description="Basic and acidic residues" evidence="10">
    <location>
        <begin position="314"/>
        <end position="324"/>
    </location>
</feature>
<name>A0A6N6JEL5_9RHOB</name>
<evidence type="ECO:0000313" key="15">
    <source>
        <dbReference type="Proteomes" id="UP000436822"/>
    </source>
</evidence>
<evidence type="ECO:0000256" key="6">
    <source>
        <dbReference type="ARBA" id="ARBA00022989"/>
    </source>
</evidence>
<evidence type="ECO:0000256" key="11">
    <source>
        <dbReference type="SAM" id="Phobius"/>
    </source>
</evidence>
<comment type="function">
    <text evidence="9">The M ring may be actively involved in energy transduction.</text>
</comment>
<proteinExistence type="inferred from homology"/>
<keyword evidence="6 11" id="KW-1133">Transmembrane helix</keyword>
<feature type="transmembrane region" description="Helical" evidence="11">
    <location>
        <begin position="17"/>
        <end position="34"/>
    </location>
</feature>
<dbReference type="PIRSF" id="PIRSF004862">
    <property type="entry name" value="FliF"/>
    <property type="match status" value="1"/>
</dbReference>
<dbReference type="Gene3D" id="3.30.300.30">
    <property type="match status" value="1"/>
</dbReference>
<dbReference type="PANTHER" id="PTHR30046">
    <property type="entry name" value="FLAGELLAR M-RING PROTEIN"/>
    <property type="match status" value="1"/>
</dbReference>
<dbReference type="Proteomes" id="UP000436822">
    <property type="component" value="Unassembled WGS sequence"/>
</dbReference>
<evidence type="ECO:0000256" key="2">
    <source>
        <dbReference type="ARBA" id="ARBA00004651"/>
    </source>
</evidence>
<dbReference type="GO" id="GO:0003774">
    <property type="term" value="F:cytoskeletal motor activity"/>
    <property type="evidence" value="ECO:0007669"/>
    <property type="project" value="InterPro"/>
</dbReference>
<keyword evidence="4" id="KW-1003">Cell membrane</keyword>
<keyword evidence="7 11" id="KW-0472">Membrane</keyword>
<evidence type="ECO:0000256" key="5">
    <source>
        <dbReference type="ARBA" id="ARBA00022692"/>
    </source>
</evidence>
<dbReference type="Pfam" id="PF01514">
    <property type="entry name" value="YscJ_FliF"/>
    <property type="match status" value="1"/>
</dbReference>
<dbReference type="InterPro" id="IPR000067">
    <property type="entry name" value="FlgMring_FliF"/>
</dbReference>
<feature type="domain" description="Flagellar M-ring C-terminal" evidence="13">
    <location>
        <begin position="239"/>
        <end position="396"/>
    </location>
</feature>
<feature type="compositionally biased region" description="Low complexity" evidence="10">
    <location>
        <begin position="485"/>
        <end position="502"/>
    </location>
</feature>
<feature type="compositionally biased region" description="Low complexity" evidence="10">
    <location>
        <begin position="274"/>
        <end position="284"/>
    </location>
</feature>
<evidence type="ECO:0000256" key="8">
    <source>
        <dbReference type="ARBA" id="ARBA00023143"/>
    </source>
</evidence>
<evidence type="ECO:0000256" key="4">
    <source>
        <dbReference type="ARBA" id="ARBA00022475"/>
    </source>
</evidence>
<dbReference type="GO" id="GO:0071973">
    <property type="term" value="P:bacterial-type flagellum-dependent cell motility"/>
    <property type="evidence" value="ECO:0007669"/>
    <property type="project" value="InterPro"/>
</dbReference>
<feature type="region of interest" description="Disordered" evidence="10">
    <location>
        <begin position="267"/>
        <end position="324"/>
    </location>
</feature>
<dbReference type="InterPro" id="IPR043427">
    <property type="entry name" value="YscJ/FliF"/>
</dbReference>
<accession>A0A6N6JEL5</accession>
<dbReference type="InterPro" id="IPR045851">
    <property type="entry name" value="AMP-bd_C_sf"/>
</dbReference>
<evidence type="ECO:0000256" key="7">
    <source>
        <dbReference type="ARBA" id="ARBA00023136"/>
    </source>
</evidence>
<protein>
    <recommendedName>
        <fullName evidence="9">Flagellar M-ring protein</fullName>
    </recommendedName>
</protein>
<comment type="subcellular location">
    <subcellularLocation>
        <location evidence="1 9">Bacterial flagellum basal body</location>
    </subcellularLocation>
    <subcellularLocation>
        <location evidence="2">Cell membrane</location>
        <topology evidence="2">Multi-pass membrane protein</topology>
    </subcellularLocation>
</comment>
<comment type="caution">
    <text evidence="14">The sequence shown here is derived from an EMBL/GenBank/DDBJ whole genome shotgun (WGS) entry which is preliminary data.</text>
</comment>
<dbReference type="PANTHER" id="PTHR30046:SF0">
    <property type="entry name" value="FLAGELLAR M-RING PROTEIN"/>
    <property type="match status" value="1"/>
</dbReference>
<dbReference type="GO" id="GO:0009431">
    <property type="term" value="C:bacterial-type flagellum basal body, MS ring"/>
    <property type="evidence" value="ECO:0007669"/>
    <property type="project" value="InterPro"/>
</dbReference>
<comment type="similarity">
    <text evidence="3 9">Belongs to the FliF family.</text>
</comment>
<feature type="region of interest" description="Disordered" evidence="10">
    <location>
        <begin position="461"/>
        <end position="509"/>
    </location>
</feature>
<dbReference type="NCBIfam" id="TIGR00206">
    <property type="entry name" value="fliF"/>
    <property type="match status" value="1"/>
</dbReference>
<feature type="domain" description="Flagellar M-ring N-terminal" evidence="12">
    <location>
        <begin position="38"/>
        <end position="204"/>
    </location>
</feature>
<dbReference type="RefSeq" id="WP_159805549.1">
    <property type="nucleotide sequence ID" value="NZ_BLJE01000002.1"/>
</dbReference>